<sequence>MEWISRFDAEQSPDWSAQLKGKLQRVCDRIRAQYASVSMTR</sequence>
<dbReference type="EMBL" id="JBHSNC010000019">
    <property type="protein sequence ID" value="MFC5529011.1"/>
    <property type="molecule type" value="Genomic_DNA"/>
</dbReference>
<evidence type="ECO:0000313" key="2">
    <source>
        <dbReference type="Proteomes" id="UP001596108"/>
    </source>
</evidence>
<gene>
    <name evidence="1" type="ORF">ACFPQ4_06030</name>
</gene>
<organism evidence="1 2">
    <name type="scientific">Cohnella yongneupensis</name>
    <dbReference type="NCBI Taxonomy" id="425006"/>
    <lineage>
        <taxon>Bacteria</taxon>
        <taxon>Bacillati</taxon>
        <taxon>Bacillota</taxon>
        <taxon>Bacilli</taxon>
        <taxon>Bacillales</taxon>
        <taxon>Paenibacillaceae</taxon>
        <taxon>Cohnella</taxon>
    </lineage>
</organism>
<proteinExistence type="predicted"/>
<protein>
    <submittedName>
        <fullName evidence="1">Uncharacterized protein</fullName>
    </submittedName>
</protein>
<name>A0ABW0QVL8_9BACL</name>
<dbReference type="RefSeq" id="WP_378110882.1">
    <property type="nucleotide sequence ID" value="NZ_JBHSNC010000019.1"/>
</dbReference>
<evidence type="ECO:0000313" key="1">
    <source>
        <dbReference type="EMBL" id="MFC5529011.1"/>
    </source>
</evidence>
<dbReference type="Proteomes" id="UP001596108">
    <property type="component" value="Unassembled WGS sequence"/>
</dbReference>
<reference evidence="2" key="1">
    <citation type="journal article" date="2019" name="Int. J. Syst. Evol. Microbiol.">
        <title>The Global Catalogue of Microorganisms (GCM) 10K type strain sequencing project: providing services to taxonomists for standard genome sequencing and annotation.</title>
        <authorList>
            <consortium name="The Broad Institute Genomics Platform"/>
            <consortium name="The Broad Institute Genome Sequencing Center for Infectious Disease"/>
            <person name="Wu L."/>
            <person name="Ma J."/>
        </authorList>
    </citation>
    <scope>NUCLEOTIDE SEQUENCE [LARGE SCALE GENOMIC DNA]</scope>
    <source>
        <strain evidence="2">CGMCC 1.18578</strain>
    </source>
</reference>
<keyword evidence="2" id="KW-1185">Reference proteome</keyword>
<comment type="caution">
    <text evidence="1">The sequence shown here is derived from an EMBL/GenBank/DDBJ whole genome shotgun (WGS) entry which is preliminary data.</text>
</comment>
<accession>A0ABW0QVL8</accession>